<proteinExistence type="inferred from homology"/>
<dbReference type="GO" id="GO:0005524">
    <property type="term" value="F:ATP binding"/>
    <property type="evidence" value="ECO:0007669"/>
    <property type="project" value="UniProtKB-KW"/>
</dbReference>
<evidence type="ECO:0000313" key="7">
    <source>
        <dbReference type="Proteomes" id="UP000248975"/>
    </source>
</evidence>
<dbReference type="PANTHER" id="PTHR43553:SF24">
    <property type="entry name" value="ENERGY-COUPLING FACTOR TRANSPORTER ATP-BINDING PROTEIN ECFA1"/>
    <property type="match status" value="1"/>
</dbReference>
<evidence type="ECO:0000259" key="5">
    <source>
        <dbReference type="PROSITE" id="PS50893"/>
    </source>
</evidence>
<dbReference type="Proteomes" id="UP000248975">
    <property type="component" value="Unassembled WGS sequence"/>
</dbReference>
<dbReference type="GO" id="GO:0043190">
    <property type="term" value="C:ATP-binding cassette (ABC) transporter complex"/>
    <property type="evidence" value="ECO:0007669"/>
    <property type="project" value="TreeGrafter"/>
</dbReference>
<feature type="domain" description="ABC transporter" evidence="5">
    <location>
        <begin position="6"/>
        <end position="232"/>
    </location>
</feature>
<protein>
    <submittedName>
        <fullName evidence="6">Cobalt ABC transporter</fullName>
    </submittedName>
</protein>
<accession>A0A2W5SMF5</accession>
<dbReference type="InterPro" id="IPR015856">
    <property type="entry name" value="ABC_transpr_CbiO/EcfA_su"/>
</dbReference>
<evidence type="ECO:0000256" key="2">
    <source>
        <dbReference type="ARBA" id="ARBA00022448"/>
    </source>
</evidence>
<dbReference type="AlphaFoldDB" id="A0A2W5SMF5"/>
<evidence type="ECO:0000256" key="3">
    <source>
        <dbReference type="ARBA" id="ARBA00022741"/>
    </source>
</evidence>
<dbReference type="GO" id="GO:0042626">
    <property type="term" value="F:ATPase-coupled transmembrane transporter activity"/>
    <property type="evidence" value="ECO:0007669"/>
    <property type="project" value="TreeGrafter"/>
</dbReference>
<dbReference type="Pfam" id="PF00005">
    <property type="entry name" value="ABC_tran"/>
    <property type="match status" value="1"/>
</dbReference>
<dbReference type="InterPro" id="IPR003593">
    <property type="entry name" value="AAA+_ATPase"/>
</dbReference>
<gene>
    <name evidence="6" type="ORF">DI533_08200</name>
</gene>
<dbReference type="PANTHER" id="PTHR43553">
    <property type="entry name" value="HEAVY METAL TRANSPORTER"/>
    <property type="match status" value="1"/>
</dbReference>
<keyword evidence="3" id="KW-0547">Nucleotide-binding</keyword>
<reference evidence="6 7" key="1">
    <citation type="submission" date="2017-08" db="EMBL/GenBank/DDBJ databases">
        <title>Infants hospitalized years apart are colonized by the same room-sourced microbial strains.</title>
        <authorList>
            <person name="Brooks B."/>
            <person name="Olm M.R."/>
            <person name="Firek B.A."/>
            <person name="Baker R."/>
            <person name="Thomas B.C."/>
            <person name="Morowitz M.J."/>
            <person name="Banfield J.F."/>
        </authorList>
    </citation>
    <scope>NUCLEOTIDE SEQUENCE [LARGE SCALE GENOMIC DNA]</scope>
    <source>
        <strain evidence="6">S2_003_000_R2_11</strain>
    </source>
</reference>
<dbReference type="PROSITE" id="PS50893">
    <property type="entry name" value="ABC_TRANSPORTER_2"/>
    <property type="match status" value="1"/>
</dbReference>
<dbReference type="InterPro" id="IPR003439">
    <property type="entry name" value="ABC_transporter-like_ATP-bd"/>
</dbReference>
<dbReference type="SMART" id="SM00382">
    <property type="entry name" value="AAA"/>
    <property type="match status" value="1"/>
</dbReference>
<sequence length="261" mass="27458">MKDGAIRIEAASYAVAGGREILSGIDLHLTEARIGIVGRNGSGKTTLLRLMAGLIAPVQGRVTVGGADPGDRRAMLAKVGILFQNPDHQILFPTVEEELGFGLRQMGRTKGEVAATVAARLTAEGRAHWAGLSTQALSHGQKQYLCLLAVLMMGPATILLDEPFAALDVPTKLRLSRRLAELPQRLVIISHDPATVSGCDRVIWLEGGRVAADGTPTEVLPRFEAEMARLGVQDDANCGDGTGAAFFLGPADTAAVRSGSC</sequence>
<comment type="similarity">
    <text evidence="1">Belongs to the ABC transporter superfamily.</text>
</comment>
<dbReference type="GO" id="GO:0016887">
    <property type="term" value="F:ATP hydrolysis activity"/>
    <property type="evidence" value="ECO:0007669"/>
    <property type="project" value="InterPro"/>
</dbReference>
<dbReference type="EMBL" id="QFQS01000001">
    <property type="protein sequence ID" value="PZR00526.1"/>
    <property type="molecule type" value="Genomic_DNA"/>
</dbReference>
<evidence type="ECO:0000313" key="6">
    <source>
        <dbReference type="EMBL" id="PZR00526.1"/>
    </source>
</evidence>
<evidence type="ECO:0000256" key="4">
    <source>
        <dbReference type="ARBA" id="ARBA00022840"/>
    </source>
</evidence>
<dbReference type="InterPro" id="IPR027417">
    <property type="entry name" value="P-loop_NTPase"/>
</dbReference>
<dbReference type="CDD" id="cd03225">
    <property type="entry name" value="ABC_cobalt_CbiO_domain1"/>
    <property type="match status" value="1"/>
</dbReference>
<organism evidence="6 7">
    <name type="scientific">Cereibacter sphaeroides</name>
    <name type="common">Rhodobacter sphaeroides</name>
    <dbReference type="NCBI Taxonomy" id="1063"/>
    <lineage>
        <taxon>Bacteria</taxon>
        <taxon>Pseudomonadati</taxon>
        <taxon>Pseudomonadota</taxon>
        <taxon>Alphaproteobacteria</taxon>
        <taxon>Rhodobacterales</taxon>
        <taxon>Paracoccaceae</taxon>
        <taxon>Cereibacter</taxon>
    </lineage>
</organism>
<dbReference type="SUPFAM" id="SSF52540">
    <property type="entry name" value="P-loop containing nucleoside triphosphate hydrolases"/>
    <property type="match status" value="1"/>
</dbReference>
<keyword evidence="2" id="KW-0813">Transport</keyword>
<comment type="caution">
    <text evidence="6">The sequence shown here is derived from an EMBL/GenBank/DDBJ whole genome shotgun (WGS) entry which is preliminary data.</text>
</comment>
<name>A0A2W5SMF5_CERSP</name>
<evidence type="ECO:0000256" key="1">
    <source>
        <dbReference type="ARBA" id="ARBA00005417"/>
    </source>
</evidence>
<keyword evidence="4" id="KW-0067">ATP-binding</keyword>
<dbReference type="InterPro" id="IPR050095">
    <property type="entry name" value="ECF_ABC_transporter_ATP-bd"/>
</dbReference>
<dbReference type="Gene3D" id="3.40.50.300">
    <property type="entry name" value="P-loop containing nucleotide triphosphate hydrolases"/>
    <property type="match status" value="1"/>
</dbReference>